<dbReference type="PROSITE" id="PS50088">
    <property type="entry name" value="ANK_REPEAT"/>
    <property type="match status" value="2"/>
</dbReference>
<name>A0A2J6TNI6_9HELO</name>
<proteinExistence type="predicted"/>
<gene>
    <name evidence="4" type="ORF">K444DRAFT_479736</name>
</gene>
<feature type="non-terminal residue" evidence="4">
    <location>
        <position position="90"/>
    </location>
</feature>
<sequence>IVKLLLQRGADSQSMDRKGNSSLHIACECGDEGITVRQLLKKGADFKLSDNIGRTALHDAASRGHEDVVRILISEGADCTATDENFVTPL</sequence>
<dbReference type="EMBL" id="KZ613749">
    <property type="protein sequence ID" value="PMD64585.1"/>
    <property type="molecule type" value="Genomic_DNA"/>
</dbReference>
<feature type="repeat" description="ANK" evidence="3">
    <location>
        <begin position="18"/>
        <end position="51"/>
    </location>
</feature>
<dbReference type="PANTHER" id="PTHR24197">
    <property type="entry name" value="ANKYRIN REPEAT DOMAIN-CONTAINING PROTEIN 61"/>
    <property type="match status" value="1"/>
</dbReference>
<dbReference type="SMART" id="SM00248">
    <property type="entry name" value="ANK"/>
    <property type="match status" value="2"/>
</dbReference>
<dbReference type="PROSITE" id="PS50297">
    <property type="entry name" value="ANK_REP_REGION"/>
    <property type="match status" value="2"/>
</dbReference>
<keyword evidence="1" id="KW-0677">Repeat</keyword>
<protein>
    <submittedName>
        <fullName evidence="4">Ankyrin</fullName>
    </submittedName>
</protein>
<dbReference type="Proteomes" id="UP000235371">
    <property type="component" value="Unassembled WGS sequence"/>
</dbReference>
<dbReference type="STRING" id="1095630.A0A2J6TNI6"/>
<evidence type="ECO:0000256" key="3">
    <source>
        <dbReference type="PROSITE-ProRule" id="PRU00023"/>
    </source>
</evidence>
<feature type="repeat" description="ANK" evidence="3">
    <location>
        <begin position="52"/>
        <end position="84"/>
    </location>
</feature>
<reference evidence="4 5" key="1">
    <citation type="submission" date="2016-04" db="EMBL/GenBank/DDBJ databases">
        <title>A degradative enzymes factory behind the ericoid mycorrhizal symbiosis.</title>
        <authorList>
            <consortium name="DOE Joint Genome Institute"/>
            <person name="Martino E."/>
            <person name="Morin E."/>
            <person name="Grelet G."/>
            <person name="Kuo A."/>
            <person name="Kohler A."/>
            <person name="Daghino S."/>
            <person name="Barry K."/>
            <person name="Choi C."/>
            <person name="Cichocki N."/>
            <person name="Clum A."/>
            <person name="Copeland A."/>
            <person name="Hainaut M."/>
            <person name="Haridas S."/>
            <person name="Labutti K."/>
            <person name="Lindquist E."/>
            <person name="Lipzen A."/>
            <person name="Khouja H.-R."/>
            <person name="Murat C."/>
            <person name="Ohm R."/>
            <person name="Olson A."/>
            <person name="Spatafora J."/>
            <person name="Veneault-Fourrey C."/>
            <person name="Henrissat B."/>
            <person name="Grigoriev I."/>
            <person name="Martin F."/>
            <person name="Perotto S."/>
        </authorList>
    </citation>
    <scope>NUCLEOTIDE SEQUENCE [LARGE SCALE GENOMIC DNA]</scope>
    <source>
        <strain evidence="4 5">E</strain>
    </source>
</reference>
<evidence type="ECO:0000313" key="4">
    <source>
        <dbReference type="EMBL" id="PMD64585.1"/>
    </source>
</evidence>
<evidence type="ECO:0000256" key="1">
    <source>
        <dbReference type="ARBA" id="ARBA00022737"/>
    </source>
</evidence>
<dbReference type="InterPro" id="IPR002110">
    <property type="entry name" value="Ankyrin_rpt"/>
</dbReference>
<dbReference type="PANTHER" id="PTHR24197:SF48">
    <property type="entry name" value="ANKYRIN REPEAT DOMAIN-CONTAINING PROTEIN 61"/>
    <property type="match status" value="1"/>
</dbReference>
<evidence type="ECO:0000313" key="5">
    <source>
        <dbReference type="Proteomes" id="UP000235371"/>
    </source>
</evidence>
<dbReference type="GeneID" id="36581059"/>
<dbReference type="RefSeq" id="XP_024741489.1">
    <property type="nucleotide sequence ID" value="XM_024872979.1"/>
</dbReference>
<organism evidence="4 5">
    <name type="scientific">Hyaloscypha bicolor E</name>
    <dbReference type="NCBI Taxonomy" id="1095630"/>
    <lineage>
        <taxon>Eukaryota</taxon>
        <taxon>Fungi</taxon>
        <taxon>Dikarya</taxon>
        <taxon>Ascomycota</taxon>
        <taxon>Pezizomycotina</taxon>
        <taxon>Leotiomycetes</taxon>
        <taxon>Helotiales</taxon>
        <taxon>Hyaloscyphaceae</taxon>
        <taxon>Hyaloscypha</taxon>
        <taxon>Hyaloscypha bicolor</taxon>
    </lineage>
</organism>
<dbReference type="Gene3D" id="1.25.40.20">
    <property type="entry name" value="Ankyrin repeat-containing domain"/>
    <property type="match status" value="1"/>
</dbReference>
<dbReference type="InterPro" id="IPR036770">
    <property type="entry name" value="Ankyrin_rpt-contain_sf"/>
</dbReference>
<evidence type="ECO:0000256" key="2">
    <source>
        <dbReference type="ARBA" id="ARBA00023043"/>
    </source>
</evidence>
<dbReference type="AlphaFoldDB" id="A0A2J6TNI6"/>
<keyword evidence="5" id="KW-1185">Reference proteome</keyword>
<dbReference type="Pfam" id="PF12796">
    <property type="entry name" value="Ank_2"/>
    <property type="match status" value="1"/>
</dbReference>
<accession>A0A2J6TNI6</accession>
<dbReference type="OrthoDB" id="341259at2759"/>
<dbReference type="SUPFAM" id="SSF48403">
    <property type="entry name" value="Ankyrin repeat"/>
    <property type="match status" value="1"/>
</dbReference>
<keyword evidence="2 3" id="KW-0040">ANK repeat</keyword>
<dbReference type="InParanoid" id="A0A2J6TNI6"/>
<feature type="non-terminal residue" evidence="4">
    <location>
        <position position="1"/>
    </location>
</feature>